<dbReference type="Gene3D" id="1.25.40.20">
    <property type="entry name" value="Ankyrin repeat-containing domain"/>
    <property type="match status" value="1"/>
</dbReference>
<evidence type="ECO:0000313" key="6">
    <source>
        <dbReference type="Proteomes" id="UP001208570"/>
    </source>
</evidence>
<dbReference type="PROSITE" id="PS50297">
    <property type="entry name" value="ANK_REP_REGION"/>
    <property type="match status" value="2"/>
</dbReference>
<dbReference type="InterPro" id="IPR001496">
    <property type="entry name" value="SOCS_box"/>
</dbReference>
<dbReference type="InterPro" id="IPR002110">
    <property type="entry name" value="Ankyrin_rpt"/>
</dbReference>
<feature type="repeat" description="ANK" evidence="3">
    <location>
        <begin position="145"/>
        <end position="177"/>
    </location>
</feature>
<dbReference type="PANTHER" id="PTHR24171:SF9">
    <property type="entry name" value="ANKYRIN REPEAT DOMAIN-CONTAINING PROTEIN 39"/>
    <property type="match status" value="1"/>
</dbReference>
<dbReference type="PROSITE" id="PS50225">
    <property type="entry name" value="SOCS"/>
    <property type="match status" value="1"/>
</dbReference>
<protein>
    <recommendedName>
        <fullName evidence="4">SOCS box domain-containing protein</fullName>
    </recommendedName>
</protein>
<sequence length="371" mass="41421">MGHIITKFLGWHVYNEVIDNGIDGGDLLIDDLCSRIAANQTAAAIRIIKSVPTRRVTAFCVQMLLDAGADVAARDVWGKTPLHRAAICAHYEVLHILLKSGGDINMKDGQDRSCFMYLAHYPPSNNLITEMVLEHGADVNSKDKRGRSPLYFAVLSRQLPLMELLIQKGADLNDQEPMKLAVSRCHEDCVQLLLSHGAVLSLDIIQIVLNRFKCGHRIDQPMLDVLQKYISLLKLLLAAFGEPLSLDCIRSSILELLFFINALKNQASVQPVMLSAELSQVVPIISLLVSVNSVPLQVIQPLLSMFEEHCLLQQVEKQLGYTSIPPLMHYCRTCVRQELAKDGVNLLYTIDKLTSLPLLMRNFITVKESMD</sequence>
<organism evidence="5 6">
    <name type="scientific">Paralvinella palmiformis</name>
    <dbReference type="NCBI Taxonomy" id="53620"/>
    <lineage>
        <taxon>Eukaryota</taxon>
        <taxon>Metazoa</taxon>
        <taxon>Spiralia</taxon>
        <taxon>Lophotrochozoa</taxon>
        <taxon>Annelida</taxon>
        <taxon>Polychaeta</taxon>
        <taxon>Sedentaria</taxon>
        <taxon>Canalipalpata</taxon>
        <taxon>Terebellida</taxon>
        <taxon>Terebelliformia</taxon>
        <taxon>Alvinellidae</taxon>
        <taxon>Paralvinella</taxon>
    </lineage>
</organism>
<dbReference type="Proteomes" id="UP001208570">
    <property type="component" value="Unassembled WGS sequence"/>
</dbReference>
<keyword evidence="2 3" id="KW-0040">ANK repeat</keyword>
<dbReference type="SMART" id="SM00248">
    <property type="entry name" value="ANK"/>
    <property type="match status" value="4"/>
</dbReference>
<dbReference type="PROSITE" id="PS50088">
    <property type="entry name" value="ANK_REPEAT"/>
    <property type="match status" value="2"/>
</dbReference>
<comment type="caution">
    <text evidence="5">The sequence shown here is derived from an EMBL/GenBank/DDBJ whole genome shotgun (WGS) entry which is preliminary data.</text>
</comment>
<accession>A0AAD9N0L2</accession>
<evidence type="ECO:0000256" key="1">
    <source>
        <dbReference type="ARBA" id="ARBA00022737"/>
    </source>
</evidence>
<name>A0AAD9N0L2_9ANNE</name>
<reference evidence="5" key="1">
    <citation type="journal article" date="2023" name="Mol. Biol. Evol.">
        <title>Third-Generation Sequencing Reveals the Adaptive Role of the Epigenome in Three Deep-Sea Polychaetes.</title>
        <authorList>
            <person name="Perez M."/>
            <person name="Aroh O."/>
            <person name="Sun Y."/>
            <person name="Lan Y."/>
            <person name="Juniper S.K."/>
            <person name="Young C.R."/>
            <person name="Angers B."/>
            <person name="Qian P.Y."/>
        </authorList>
    </citation>
    <scope>NUCLEOTIDE SEQUENCE</scope>
    <source>
        <strain evidence="5">P08H-3</strain>
    </source>
</reference>
<dbReference type="PRINTS" id="PR01415">
    <property type="entry name" value="ANKYRIN"/>
</dbReference>
<evidence type="ECO:0000256" key="2">
    <source>
        <dbReference type="ARBA" id="ARBA00023043"/>
    </source>
</evidence>
<dbReference type="AlphaFoldDB" id="A0AAD9N0L2"/>
<feature type="domain" description="SOCS box" evidence="4">
    <location>
        <begin position="314"/>
        <end position="364"/>
    </location>
</feature>
<evidence type="ECO:0000256" key="3">
    <source>
        <dbReference type="PROSITE-ProRule" id="PRU00023"/>
    </source>
</evidence>
<dbReference type="PANTHER" id="PTHR24171">
    <property type="entry name" value="ANKYRIN REPEAT DOMAIN-CONTAINING PROTEIN 39-RELATED"/>
    <property type="match status" value="1"/>
</dbReference>
<proteinExistence type="predicted"/>
<dbReference type="EMBL" id="JAODUP010000377">
    <property type="protein sequence ID" value="KAK2151058.1"/>
    <property type="molecule type" value="Genomic_DNA"/>
</dbReference>
<dbReference type="Pfam" id="PF12796">
    <property type="entry name" value="Ank_2"/>
    <property type="match status" value="2"/>
</dbReference>
<evidence type="ECO:0000313" key="5">
    <source>
        <dbReference type="EMBL" id="KAK2151058.1"/>
    </source>
</evidence>
<gene>
    <name evidence="5" type="ORF">LSH36_377g02052</name>
</gene>
<dbReference type="SUPFAM" id="SSF48403">
    <property type="entry name" value="Ankyrin repeat"/>
    <property type="match status" value="1"/>
</dbReference>
<evidence type="ECO:0000259" key="4">
    <source>
        <dbReference type="PROSITE" id="PS50225"/>
    </source>
</evidence>
<dbReference type="InterPro" id="IPR036770">
    <property type="entry name" value="Ankyrin_rpt-contain_sf"/>
</dbReference>
<keyword evidence="1" id="KW-0677">Repeat</keyword>
<keyword evidence="6" id="KW-1185">Reference proteome</keyword>
<feature type="repeat" description="ANK" evidence="3">
    <location>
        <begin position="77"/>
        <end position="109"/>
    </location>
</feature>